<organism evidence="2 3">
    <name type="scientific">Hymenobacter properus</name>
    <dbReference type="NCBI Taxonomy" id="2791026"/>
    <lineage>
        <taxon>Bacteria</taxon>
        <taxon>Pseudomonadati</taxon>
        <taxon>Bacteroidota</taxon>
        <taxon>Cytophagia</taxon>
        <taxon>Cytophagales</taxon>
        <taxon>Hymenobacteraceae</taxon>
        <taxon>Hymenobacter</taxon>
    </lineage>
</organism>
<dbReference type="EMBL" id="JADQDP010000008">
    <property type="protein sequence ID" value="MBF9144385.1"/>
    <property type="molecule type" value="Genomic_DNA"/>
</dbReference>
<dbReference type="Gene3D" id="1.10.260.40">
    <property type="entry name" value="lambda repressor-like DNA-binding domains"/>
    <property type="match status" value="1"/>
</dbReference>
<name>A0A931BRN9_9BACT</name>
<evidence type="ECO:0000313" key="2">
    <source>
        <dbReference type="EMBL" id="MBF9144385.1"/>
    </source>
</evidence>
<feature type="domain" description="Antitoxin SocA-like Panacea" evidence="1">
    <location>
        <begin position="211"/>
        <end position="325"/>
    </location>
</feature>
<reference evidence="2 3" key="1">
    <citation type="submission" date="2020-11" db="EMBL/GenBank/DDBJ databases">
        <authorList>
            <person name="Kim M.K."/>
        </authorList>
    </citation>
    <scope>NUCLEOTIDE SEQUENCE [LARGE SCALE GENOMIC DNA]</scope>
    <source>
        <strain evidence="2 3">BT439</strain>
    </source>
</reference>
<sequence>MIPQQIDSPTGPALLRTETATEIFRKESFTYTKHFYECKKTHKQYHTAEVENLNITQIYNQYRAEHRILFPEQIRQLRQQYDLSASKMSMLMDFGTNQYRQYEDGEIPSTSNAAHLRLARDPGIFCQLVQDKQNELKPNEYERLIKRTEELKREQKATTGFIISKLLQRNLWNQDEIPSALTGFAVPRFDKFAQMVLYFYNHLDHVFTVRLMKLLFYADFLHFSRTGCSISGNKYKAITYGPVPQEYQMQLGMLIDEGYLSQDLDHTKRRSDTNEPVVVYEPLKKREKELLTDAEWETLDAVATYLGRLKTNDLIDLSHQEEAWKKNEADRNLIDYQKYAFQLCAATKIPHH</sequence>
<gene>
    <name evidence="2" type="ORF">I2I01_22270</name>
</gene>
<dbReference type="Proteomes" id="UP000645610">
    <property type="component" value="Unassembled WGS sequence"/>
</dbReference>
<evidence type="ECO:0000313" key="3">
    <source>
        <dbReference type="Proteomes" id="UP000645610"/>
    </source>
</evidence>
<dbReference type="Pfam" id="PF13274">
    <property type="entry name" value="SocA_Panacea"/>
    <property type="match status" value="1"/>
</dbReference>
<dbReference type="GO" id="GO:0003677">
    <property type="term" value="F:DNA binding"/>
    <property type="evidence" value="ECO:0007669"/>
    <property type="project" value="InterPro"/>
</dbReference>
<protein>
    <submittedName>
        <fullName evidence="2">DUF4065 domain-containing protein</fullName>
    </submittedName>
</protein>
<accession>A0A931BRN9</accession>
<dbReference type="AlphaFoldDB" id="A0A931BRN9"/>
<dbReference type="RefSeq" id="WP_196288743.1">
    <property type="nucleotide sequence ID" value="NZ_JADQDP010000008.1"/>
</dbReference>
<keyword evidence="3" id="KW-1185">Reference proteome</keyword>
<comment type="caution">
    <text evidence="2">The sequence shown here is derived from an EMBL/GenBank/DDBJ whole genome shotgun (WGS) entry which is preliminary data.</text>
</comment>
<evidence type="ECO:0000259" key="1">
    <source>
        <dbReference type="Pfam" id="PF13274"/>
    </source>
</evidence>
<dbReference type="InterPro" id="IPR010982">
    <property type="entry name" value="Lambda_DNA-bd_dom_sf"/>
</dbReference>
<proteinExistence type="predicted"/>
<dbReference type="InterPro" id="IPR025272">
    <property type="entry name" value="SocA_Panacea"/>
</dbReference>